<feature type="compositionally biased region" description="Basic and acidic residues" evidence="2">
    <location>
        <begin position="21"/>
        <end position="31"/>
    </location>
</feature>
<evidence type="ECO:0000313" key="3">
    <source>
        <dbReference type="EMBL" id="KAK3803864.1"/>
    </source>
</evidence>
<comment type="similarity">
    <text evidence="1">Belongs to the SOSS-C family.</text>
</comment>
<dbReference type="AlphaFoldDB" id="A0AAE1EDP8"/>
<dbReference type="Proteomes" id="UP001283361">
    <property type="component" value="Unassembled WGS sequence"/>
</dbReference>
<dbReference type="Pfam" id="PF15925">
    <property type="entry name" value="SOSSC"/>
    <property type="match status" value="1"/>
</dbReference>
<evidence type="ECO:0000256" key="1">
    <source>
        <dbReference type="ARBA" id="ARBA00007829"/>
    </source>
</evidence>
<sequence length="120" mass="12920">MTSMPHIPSISGGNHEHRNRKLLEHIQEQKKRLQHGHHSSAGSSTSAISVPPSPILVGSPSTVGGSLTAEYASISNPQQRTALQHAHMNSVGYFITQDSSFGNLILPVLPRINDPKADVK</sequence>
<dbReference type="GO" id="GO:0070876">
    <property type="term" value="C:SOSS complex"/>
    <property type="evidence" value="ECO:0007669"/>
    <property type="project" value="InterPro"/>
</dbReference>
<keyword evidence="4" id="KW-1185">Reference proteome</keyword>
<name>A0AAE1EDP8_9GAST</name>
<proteinExistence type="inferred from homology"/>
<reference evidence="3" key="1">
    <citation type="journal article" date="2023" name="G3 (Bethesda)">
        <title>A reference genome for the long-term kleptoplast-retaining sea slug Elysia crispata morphotype clarki.</title>
        <authorList>
            <person name="Eastman K.E."/>
            <person name="Pendleton A.L."/>
            <person name="Shaikh M.A."/>
            <person name="Suttiyut T."/>
            <person name="Ogas R."/>
            <person name="Tomko P."/>
            <person name="Gavelis G."/>
            <person name="Widhalm J.R."/>
            <person name="Wisecaver J.H."/>
        </authorList>
    </citation>
    <scope>NUCLEOTIDE SEQUENCE</scope>
    <source>
        <strain evidence="3">ECLA1</strain>
    </source>
</reference>
<protein>
    <recommendedName>
        <fullName evidence="5">SOSS complex subunit C</fullName>
    </recommendedName>
</protein>
<dbReference type="EMBL" id="JAWDGP010000082">
    <property type="protein sequence ID" value="KAK3803864.1"/>
    <property type="molecule type" value="Genomic_DNA"/>
</dbReference>
<dbReference type="GO" id="GO:0006281">
    <property type="term" value="P:DNA repair"/>
    <property type="evidence" value="ECO:0007669"/>
    <property type="project" value="InterPro"/>
</dbReference>
<evidence type="ECO:0008006" key="5">
    <source>
        <dbReference type="Google" id="ProtNLM"/>
    </source>
</evidence>
<organism evidence="3 4">
    <name type="scientific">Elysia crispata</name>
    <name type="common">lettuce slug</name>
    <dbReference type="NCBI Taxonomy" id="231223"/>
    <lineage>
        <taxon>Eukaryota</taxon>
        <taxon>Metazoa</taxon>
        <taxon>Spiralia</taxon>
        <taxon>Lophotrochozoa</taxon>
        <taxon>Mollusca</taxon>
        <taxon>Gastropoda</taxon>
        <taxon>Heterobranchia</taxon>
        <taxon>Euthyneura</taxon>
        <taxon>Panpulmonata</taxon>
        <taxon>Sacoglossa</taxon>
        <taxon>Placobranchoidea</taxon>
        <taxon>Plakobranchidae</taxon>
        <taxon>Elysia</taxon>
    </lineage>
</organism>
<dbReference type="GO" id="GO:0005654">
    <property type="term" value="C:nucleoplasm"/>
    <property type="evidence" value="ECO:0007669"/>
    <property type="project" value="TreeGrafter"/>
</dbReference>
<dbReference type="PANTHER" id="PTHR31526">
    <property type="entry name" value="SOSS COMPLEX SUBUNIT C"/>
    <property type="match status" value="1"/>
</dbReference>
<gene>
    <name evidence="3" type="ORF">RRG08_029456</name>
</gene>
<comment type="caution">
    <text evidence="3">The sequence shown here is derived from an EMBL/GenBank/DDBJ whole genome shotgun (WGS) entry which is preliminary data.</text>
</comment>
<feature type="region of interest" description="Disordered" evidence="2">
    <location>
        <begin position="1"/>
        <end position="53"/>
    </location>
</feature>
<feature type="compositionally biased region" description="Low complexity" evidence="2">
    <location>
        <begin position="39"/>
        <end position="49"/>
    </location>
</feature>
<accession>A0AAE1EDP8</accession>
<evidence type="ECO:0000313" key="4">
    <source>
        <dbReference type="Proteomes" id="UP001283361"/>
    </source>
</evidence>
<dbReference type="PANTHER" id="PTHR31526:SF2">
    <property type="entry name" value="SOSS COMPLEX SUBUNIT C"/>
    <property type="match status" value="1"/>
</dbReference>
<dbReference type="InterPro" id="IPR031821">
    <property type="entry name" value="SOSSC"/>
</dbReference>
<evidence type="ECO:0000256" key="2">
    <source>
        <dbReference type="SAM" id="MobiDB-lite"/>
    </source>
</evidence>